<name>A0A0L1KHW9_9SPHN</name>
<dbReference type="Proteomes" id="UP000037446">
    <property type="component" value="Unassembled WGS sequence"/>
</dbReference>
<gene>
    <name evidence="1" type="ORF">J121_1942</name>
</gene>
<evidence type="ECO:0000313" key="1">
    <source>
        <dbReference type="EMBL" id="KNH03427.1"/>
    </source>
</evidence>
<accession>A0A0L1KHW9</accession>
<keyword evidence="1" id="KW-0808">Transferase</keyword>
<dbReference type="EMBL" id="JYNE01000010">
    <property type="protein sequence ID" value="KNH03427.1"/>
    <property type="molecule type" value="Genomic_DNA"/>
</dbReference>
<dbReference type="PATRIC" id="fig|1306953.7.peg.1999"/>
<dbReference type="AlphaFoldDB" id="A0A0L1KHW9"/>
<organism evidence="1 2">
    <name type="scientific">Qipengyuania citrea LAMA 915</name>
    <dbReference type="NCBI Taxonomy" id="1306953"/>
    <lineage>
        <taxon>Bacteria</taxon>
        <taxon>Pseudomonadati</taxon>
        <taxon>Pseudomonadota</taxon>
        <taxon>Alphaproteobacteria</taxon>
        <taxon>Sphingomonadales</taxon>
        <taxon>Erythrobacteraceae</taxon>
        <taxon>Qipengyuania</taxon>
    </lineage>
</organism>
<proteinExistence type="predicted"/>
<sequence>MVVQAGGGAGCMKHVVDAYDEVGGNLISLLEVMRVLESIGKGAGGEIQLTGAMAPMTGKQPLHVVTPASALSRVTRSASSRRSRN</sequence>
<keyword evidence="1" id="KW-0548">Nucleotidyltransferase</keyword>
<dbReference type="EC" id="2.7.7.9" evidence="1"/>
<comment type="caution">
    <text evidence="1">The sequence shown here is derived from an EMBL/GenBank/DDBJ whole genome shotgun (WGS) entry which is preliminary data.</text>
</comment>
<reference evidence="2" key="1">
    <citation type="submission" date="2015-02" db="EMBL/GenBank/DDBJ databases">
        <authorList>
            <person name="Lima A.O."/>
            <person name="Cabral A."/>
            <person name="Porto L.M."/>
            <person name="Silva M.A."/>
        </authorList>
    </citation>
    <scope>NUCLEOTIDE SEQUENCE [LARGE SCALE GENOMIC DNA]</scope>
    <source>
        <strain evidence="2">LAMA 915</strain>
    </source>
</reference>
<protein>
    <submittedName>
        <fullName evidence="1">UTP--glucose-1-phosphate uridylyltransferase</fullName>
        <ecNumber evidence="1">2.7.7.9</ecNumber>
    </submittedName>
</protein>
<dbReference type="STRING" id="1306953.J121_1942"/>
<dbReference type="RefSeq" id="WP_050599154.1">
    <property type="nucleotide sequence ID" value="NZ_JYNE01000010.1"/>
</dbReference>
<evidence type="ECO:0000313" key="2">
    <source>
        <dbReference type="Proteomes" id="UP000037446"/>
    </source>
</evidence>
<dbReference type="GO" id="GO:0003983">
    <property type="term" value="F:UTP:glucose-1-phosphate uridylyltransferase activity"/>
    <property type="evidence" value="ECO:0007669"/>
    <property type="project" value="UniProtKB-EC"/>
</dbReference>